<evidence type="ECO:0000259" key="1">
    <source>
        <dbReference type="Pfam" id="PF05598"/>
    </source>
</evidence>
<keyword evidence="4" id="KW-1185">Reference proteome</keyword>
<dbReference type="EMBL" id="SOAX01000002">
    <property type="protein sequence ID" value="TDT43595.1"/>
    <property type="molecule type" value="Genomic_DNA"/>
</dbReference>
<dbReference type="Pfam" id="PF05598">
    <property type="entry name" value="DUF772"/>
    <property type="match status" value="1"/>
</dbReference>
<dbReference type="OrthoDB" id="5625049at2"/>
<gene>
    <name evidence="3" type="ORF">DES49_1419</name>
</gene>
<dbReference type="Pfam" id="PF13751">
    <property type="entry name" value="DDE_Tnp_1_6"/>
    <property type="match status" value="1"/>
</dbReference>
<feature type="domain" description="Transposase DDE" evidence="2">
    <location>
        <begin position="361"/>
        <end position="416"/>
    </location>
</feature>
<dbReference type="InterPro" id="IPR025668">
    <property type="entry name" value="Tnp_DDE_dom"/>
</dbReference>
<feature type="domain" description="Transposase InsH N-terminal" evidence="1">
    <location>
        <begin position="19"/>
        <end position="116"/>
    </location>
</feature>
<proteinExistence type="predicted"/>
<evidence type="ECO:0000259" key="2">
    <source>
        <dbReference type="Pfam" id="PF13751"/>
    </source>
</evidence>
<protein>
    <submittedName>
        <fullName evidence="3">IS4 family transposase</fullName>
    </submittedName>
</protein>
<dbReference type="PANTHER" id="PTHR33803">
    <property type="entry name" value="IS1478 TRANSPOSASE"/>
    <property type="match status" value="1"/>
</dbReference>
<dbReference type="NCBIfam" id="NF033578">
    <property type="entry name" value="transpos_IS5_1"/>
    <property type="match status" value="1"/>
</dbReference>
<organism evidence="3 4">
    <name type="scientific">Halospina denitrificans</name>
    <dbReference type="NCBI Taxonomy" id="332522"/>
    <lineage>
        <taxon>Bacteria</taxon>
        <taxon>Pseudomonadati</taxon>
        <taxon>Pseudomonadota</taxon>
        <taxon>Gammaproteobacteria</taxon>
        <taxon>Halospina</taxon>
    </lineage>
</organism>
<name>A0A4R7JZC9_9GAMM</name>
<evidence type="ECO:0000313" key="4">
    <source>
        <dbReference type="Proteomes" id="UP000295830"/>
    </source>
</evidence>
<dbReference type="RefSeq" id="WP_133735655.1">
    <property type="nucleotide sequence ID" value="NZ_SOAX01000002.1"/>
</dbReference>
<accession>A0A4R7JZC9</accession>
<reference evidence="3 4" key="1">
    <citation type="submission" date="2019-03" db="EMBL/GenBank/DDBJ databases">
        <title>Genomic Encyclopedia of Type Strains, Phase IV (KMG-IV): sequencing the most valuable type-strain genomes for metagenomic binning, comparative biology and taxonomic classification.</title>
        <authorList>
            <person name="Goeker M."/>
        </authorList>
    </citation>
    <scope>NUCLEOTIDE SEQUENCE [LARGE SCALE GENOMIC DNA]</scope>
    <source>
        <strain evidence="3 4">DSM 15505</strain>
    </source>
</reference>
<comment type="caution">
    <text evidence="3">The sequence shown here is derived from an EMBL/GenBank/DDBJ whole genome shotgun (WGS) entry which is preliminary data.</text>
</comment>
<dbReference type="AlphaFoldDB" id="A0A4R7JZC9"/>
<dbReference type="PANTHER" id="PTHR33803:SF3">
    <property type="entry name" value="BLL1974 PROTEIN"/>
    <property type="match status" value="1"/>
</dbReference>
<evidence type="ECO:0000313" key="3">
    <source>
        <dbReference type="EMBL" id="TDT43595.1"/>
    </source>
</evidence>
<sequence length="455" mass="52530">MTPKDKRQQPQKAMFETYLEDIINARHPLVRMAERIDWDNCEQHFGPYWCADNGRPGHPIRLHVGLQMLKHMQGLSDRELLDQWVENPYWQYFCGEDVFQHETPMDESTMGRFRRRIGEDGAQALLKMTVELGEGTGTVRPESFRVAVMDTSVMPKAVAHPSDAKLMARSHRKLVSRAKADGIKFRQTYERSLDTLVWQVGRYAHARQYRRMHRKLGKLHGYLGRVCNDIIRQQPYGQRSSELDHHLYQSLRLLRQYSEPGHKRLYSLHEPEVACIAKGKARTPYEFGSKVNVVTTADEGFVLDCQALKGNAYDGHTAHQGLLRVFKHTGRFPLHTLVDRGYRGGEHTALSQVHITGKKKGTGTAHEQHQHRRNSIEPIIGHMKHEGLLDRCHLRGHTGDRIHAVLCAVGFNLRKVLRHLAWLFWLRNPVAFRRWVETLMAHSVPDQNGRFLPAV</sequence>
<dbReference type="Proteomes" id="UP000295830">
    <property type="component" value="Unassembled WGS sequence"/>
</dbReference>
<dbReference type="InterPro" id="IPR047710">
    <property type="entry name" value="Transpos_IS5-like"/>
</dbReference>
<dbReference type="InterPro" id="IPR008490">
    <property type="entry name" value="Transposase_InsH_N"/>
</dbReference>